<dbReference type="Pfam" id="PF01464">
    <property type="entry name" value="SLT"/>
    <property type="match status" value="1"/>
</dbReference>
<accession>A0A4P7VGS8</accession>
<dbReference type="GO" id="GO:0016020">
    <property type="term" value="C:membrane"/>
    <property type="evidence" value="ECO:0007669"/>
    <property type="project" value="InterPro"/>
</dbReference>
<feature type="domain" description="Transglycosylase SLT" evidence="2">
    <location>
        <begin position="113"/>
        <end position="212"/>
    </location>
</feature>
<dbReference type="AlphaFoldDB" id="A0A4P7VGS8"/>
<keyword evidence="4" id="KW-1185">Reference proteome</keyword>
<reference evidence="3 4" key="1">
    <citation type="submission" date="2019-02" db="EMBL/GenBank/DDBJ databases">
        <title>Isolation and identification of novel species under the genus Muribaculum.</title>
        <authorList>
            <person name="Miyake S."/>
            <person name="Ding Y."/>
            <person name="Low A."/>
            <person name="Soh M."/>
            <person name="Seedorf H."/>
        </authorList>
    </citation>
    <scope>NUCLEOTIDE SEQUENCE [LARGE SCALE GENOMIC DNA]</scope>
    <source>
        <strain evidence="3 4">TLL-A4</strain>
    </source>
</reference>
<dbReference type="GO" id="GO:0000270">
    <property type="term" value="P:peptidoglycan metabolic process"/>
    <property type="evidence" value="ECO:0007669"/>
    <property type="project" value="InterPro"/>
</dbReference>
<dbReference type="PANTHER" id="PTHR37423">
    <property type="entry name" value="SOLUBLE LYTIC MUREIN TRANSGLYCOSYLASE-RELATED"/>
    <property type="match status" value="1"/>
</dbReference>
<dbReference type="CDD" id="cd16894">
    <property type="entry name" value="MltD-like"/>
    <property type="match status" value="1"/>
</dbReference>
<dbReference type="EMBL" id="CP039393">
    <property type="protein sequence ID" value="QCD35372.1"/>
    <property type="molecule type" value="Genomic_DNA"/>
</dbReference>
<protein>
    <submittedName>
        <fullName evidence="3">Lytic transglycosylase domain-containing protein</fullName>
    </submittedName>
</protein>
<proteinExistence type="inferred from homology"/>
<evidence type="ECO:0000313" key="4">
    <source>
        <dbReference type="Proteomes" id="UP000297031"/>
    </source>
</evidence>
<dbReference type="PROSITE" id="PS00922">
    <property type="entry name" value="TRANSGLYCOSYLASE"/>
    <property type="match status" value="1"/>
</dbReference>
<dbReference type="KEGG" id="mgod:E7746_05410"/>
<evidence type="ECO:0000259" key="2">
    <source>
        <dbReference type="Pfam" id="PF01464"/>
    </source>
</evidence>
<dbReference type="PANTHER" id="PTHR37423:SF2">
    <property type="entry name" value="MEMBRANE-BOUND LYTIC MUREIN TRANSGLYCOSYLASE C"/>
    <property type="match status" value="1"/>
</dbReference>
<dbReference type="InterPro" id="IPR023346">
    <property type="entry name" value="Lysozyme-like_dom_sf"/>
</dbReference>
<evidence type="ECO:0000313" key="3">
    <source>
        <dbReference type="EMBL" id="QCD35372.1"/>
    </source>
</evidence>
<dbReference type="Gene3D" id="1.10.530.10">
    <property type="match status" value="1"/>
</dbReference>
<comment type="similarity">
    <text evidence="1">Belongs to the transglycosylase Slt family.</text>
</comment>
<dbReference type="SUPFAM" id="SSF53955">
    <property type="entry name" value="Lysozyme-like"/>
    <property type="match status" value="1"/>
</dbReference>
<name>A0A4P7VGS8_9BACT</name>
<organism evidence="3 4">
    <name type="scientific">Muribaculum gordoncarteri</name>
    <dbReference type="NCBI Taxonomy" id="2530390"/>
    <lineage>
        <taxon>Bacteria</taxon>
        <taxon>Pseudomonadati</taxon>
        <taxon>Bacteroidota</taxon>
        <taxon>Bacteroidia</taxon>
        <taxon>Bacteroidales</taxon>
        <taxon>Muribaculaceae</taxon>
        <taxon>Muribaculum</taxon>
    </lineage>
</organism>
<dbReference type="InterPro" id="IPR008258">
    <property type="entry name" value="Transglycosylase_SLT_dom_1"/>
</dbReference>
<dbReference type="OrthoDB" id="9815002at2"/>
<dbReference type="Proteomes" id="UP000297031">
    <property type="component" value="Chromosome"/>
</dbReference>
<dbReference type="InterPro" id="IPR000189">
    <property type="entry name" value="Transglyc_AS"/>
</dbReference>
<dbReference type="GO" id="GO:0008933">
    <property type="term" value="F:peptidoglycan lytic transglycosylase activity"/>
    <property type="evidence" value="ECO:0007669"/>
    <property type="project" value="InterPro"/>
</dbReference>
<sequence>MMHSVVRNLIRKQHNKIMNLQSTILALSLIILSTTAINGADNTPSSSTVFSRVESPDIPSLIKFADKTIDLDRTDMYERLDRELTSMIYTHGNTLLVLKRANRYFPELVPILKKNGVPEDMIYLACIESTLNPRAYSSAKAAGLWQFISSTAKQYGLEVNEYVDERYHPEKATAAACRYLKSAYSKYGNWESVAASYNGGMGRITKELSAQGVSSAYDLYLVDETARYIYRLLSMKLIMENPAKYGFRLSSDQLYQPIRTKTVTVNGPVEDWQKWAFDHDINYMILREYNPWIRAKSLPNKTGKTYEVKIPLKEDLNRSTQQKSVYNKNWVID</sequence>
<gene>
    <name evidence="3" type="ORF">E7746_05410</name>
</gene>
<evidence type="ECO:0000256" key="1">
    <source>
        <dbReference type="ARBA" id="ARBA00007734"/>
    </source>
</evidence>